<reference evidence="4 5" key="1">
    <citation type="submission" date="2013-08" db="EMBL/GenBank/DDBJ databases">
        <authorList>
            <person name="Durkin A.S."/>
            <person name="Haft D.R."/>
            <person name="McCorrison J."/>
            <person name="Torralba M."/>
            <person name="Gillis M."/>
            <person name="Haft D.H."/>
            <person name="Methe B."/>
            <person name="Sutton G."/>
            <person name="Nelson K.E."/>
        </authorList>
    </citation>
    <scope>NUCLEOTIDE SEQUENCE [LARGE SCALE GENOMIC DNA]</scope>
    <source>
        <strain evidence="4 5">ATCC 35536</strain>
    </source>
</reference>
<dbReference type="Pfam" id="PF04055">
    <property type="entry name" value="Radical_SAM"/>
    <property type="match status" value="1"/>
</dbReference>
<comment type="caution">
    <text evidence="4">The sequence shown here is derived from an EMBL/GenBank/DDBJ whole genome shotgun (WGS) entry which is preliminary data.</text>
</comment>
<dbReference type="SMART" id="SM00729">
    <property type="entry name" value="Elp3"/>
    <property type="match status" value="1"/>
</dbReference>
<keyword evidence="2" id="KW-0143">Chaperone</keyword>
<keyword evidence="2" id="KW-0949">S-adenosyl-L-methionine</keyword>
<comment type="similarity">
    <text evidence="1">Belongs to the anaerobic coproporphyrinogen-III oxidase family. HemW subfamily.</text>
</comment>
<proteinExistence type="inferred from homology"/>
<dbReference type="InterPro" id="IPR007197">
    <property type="entry name" value="rSAM"/>
</dbReference>
<organism evidence="4 5">
    <name type="scientific">Treponema socranskii subsp. socranskii VPI DR56BR1116 = ATCC 35536</name>
    <dbReference type="NCBI Taxonomy" id="1125725"/>
    <lineage>
        <taxon>Bacteria</taxon>
        <taxon>Pseudomonadati</taxon>
        <taxon>Spirochaetota</taxon>
        <taxon>Spirochaetia</taxon>
        <taxon>Spirochaetales</taxon>
        <taxon>Treponemataceae</taxon>
        <taxon>Treponema</taxon>
    </lineage>
</organism>
<dbReference type="Proteomes" id="UP000016646">
    <property type="component" value="Unassembled WGS sequence"/>
</dbReference>
<sequence length="411" mass="46436">MSFPLYVHIPFCTSKCSYCDFFSVPCNEKIADEYIDAVLNEAACTTSLWDIDSWKTIYVGGGTPSLLSEKQIDRLFSGLLKMSRKAPLEVTMEVNPSDVTESLLDAASASGVTRISCGIQSFSDTSLCRVRRRSRASDVYRALSLFEKKRLHSLSVDMIARLPEETDASFASGLQTLIAHAPDHISLYSLTVEEGTPLCSEIEKGNILHDIDTSDALWISGRDLLCGAGYEQYEVSNFCRRGGECLHNLAYWNLESYAGIGAGATGTFYGKNMSARFTNTRDIDSYTRFWKSKKIDADDFRSRIFFSDDFRTVQVRAERERKFAELPFSVEYIDKKTEAFEFFMMGLRMTRGICRETYEARFGAFPEKAEALFTAWEGRGLALRRKKNGAHFYALTKEGLLFLNEFLEALL</sequence>
<keyword evidence="2" id="KW-0004">4Fe-4S</keyword>
<dbReference type="Pfam" id="PF06969">
    <property type="entry name" value="HemN_C"/>
    <property type="match status" value="1"/>
</dbReference>
<keyword evidence="2" id="KW-0411">Iron-sulfur</keyword>
<evidence type="ECO:0000259" key="3">
    <source>
        <dbReference type="PROSITE" id="PS51918"/>
    </source>
</evidence>
<dbReference type="SUPFAM" id="SSF102114">
    <property type="entry name" value="Radical SAM enzymes"/>
    <property type="match status" value="1"/>
</dbReference>
<gene>
    <name evidence="4" type="ORF">HMPREF0860_1369</name>
</gene>
<dbReference type="SFLD" id="SFLDG01082">
    <property type="entry name" value="B12-binding_domain_containing"/>
    <property type="match status" value="1"/>
</dbReference>
<keyword evidence="5" id="KW-1185">Reference proteome</keyword>
<dbReference type="PANTHER" id="PTHR13932:SF5">
    <property type="entry name" value="RADICAL S-ADENOSYL METHIONINE DOMAIN-CONTAINING PROTEIN 1, MITOCHONDRIAL"/>
    <property type="match status" value="1"/>
</dbReference>
<name>A0ABN0P5P3_TRESO</name>
<keyword evidence="2" id="KW-0349">Heme</keyword>
<evidence type="ECO:0000313" key="4">
    <source>
        <dbReference type="EMBL" id="ERK01501.1"/>
    </source>
</evidence>
<keyword evidence="2" id="KW-0408">Iron</keyword>
<dbReference type="InterPro" id="IPR010723">
    <property type="entry name" value="HemN_C"/>
</dbReference>
<dbReference type="InterPro" id="IPR006638">
    <property type="entry name" value="Elp3/MiaA/NifB-like_rSAM"/>
</dbReference>
<dbReference type="SFLD" id="SFLDG01065">
    <property type="entry name" value="anaerobic_coproporphyrinogen-I"/>
    <property type="match status" value="1"/>
</dbReference>
<dbReference type="EMBL" id="AVQI01000056">
    <property type="protein sequence ID" value="ERK01501.1"/>
    <property type="molecule type" value="Genomic_DNA"/>
</dbReference>
<evidence type="ECO:0000256" key="2">
    <source>
        <dbReference type="RuleBase" id="RU364116"/>
    </source>
</evidence>
<accession>A0ABN0P5P3</accession>
<dbReference type="InterPro" id="IPR034505">
    <property type="entry name" value="Coproporphyrinogen-III_oxidase"/>
</dbReference>
<evidence type="ECO:0000313" key="5">
    <source>
        <dbReference type="Proteomes" id="UP000016646"/>
    </source>
</evidence>
<dbReference type="InterPro" id="IPR058240">
    <property type="entry name" value="rSAM_sf"/>
</dbReference>
<comment type="function">
    <text evidence="2">Probably acts as a heme chaperone, transferring heme to an unknown acceptor. Binds one molecule of heme per monomer, possibly covalently. Binds 1 [4Fe-4S] cluster. The cluster is coordinated with 3 cysteines and an exchangeable S-adenosyl-L-methionine.</text>
</comment>
<comment type="subcellular location">
    <subcellularLocation>
        <location evidence="2">Cytoplasm</location>
    </subcellularLocation>
</comment>
<keyword evidence="2" id="KW-0479">Metal-binding</keyword>
<dbReference type="InterPro" id="IPR004559">
    <property type="entry name" value="HemW-like"/>
</dbReference>
<feature type="domain" description="Radical SAM core" evidence="3">
    <location>
        <begin position="1"/>
        <end position="234"/>
    </location>
</feature>
<evidence type="ECO:0000256" key="1">
    <source>
        <dbReference type="ARBA" id="ARBA00006100"/>
    </source>
</evidence>
<dbReference type="SFLD" id="SFLDF00562">
    <property type="entry name" value="HemN-like__clustered_with_heat"/>
    <property type="match status" value="1"/>
</dbReference>
<dbReference type="CDD" id="cd01335">
    <property type="entry name" value="Radical_SAM"/>
    <property type="match status" value="1"/>
</dbReference>
<dbReference type="PANTHER" id="PTHR13932">
    <property type="entry name" value="COPROPORPHYRINIGEN III OXIDASE"/>
    <property type="match status" value="1"/>
</dbReference>
<protein>
    <recommendedName>
        <fullName evidence="2">Heme chaperone HemW</fullName>
    </recommendedName>
</protein>
<dbReference type="InterPro" id="IPR023404">
    <property type="entry name" value="rSAM_horseshoe"/>
</dbReference>
<dbReference type="Gene3D" id="3.80.30.20">
    <property type="entry name" value="tm_1862 like domain"/>
    <property type="match status" value="1"/>
</dbReference>
<dbReference type="SFLD" id="SFLDS00029">
    <property type="entry name" value="Radical_SAM"/>
    <property type="match status" value="1"/>
</dbReference>
<dbReference type="NCBIfam" id="TIGR00539">
    <property type="entry name" value="hemN_rel"/>
    <property type="match status" value="1"/>
</dbReference>
<dbReference type="PROSITE" id="PS51918">
    <property type="entry name" value="RADICAL_SAM"/>
    <property type="match status" value="1"/>
</dbReference>
<keyword evidence="2" id="KW-0963">Cytoplasm</keyword>